<sequence length="50" mass="5857">MASTTTRTRRSSIERRCLSKFAKRLFKGMPRSVLRSVYQAECHSKQKKPL</sequence>
<gene>
    <name evidence="1" type="ORF">ABDB84_11560</name>
</gene>
<keyword evidence="2" id="KW-1185">Reference proteome</keyword>
<dbReference type="EMBL" id="JBDIVE010000005">
    <property type="protein sequence ID" value="MEN3069118.1"/>
    <property type="molecule type" value="Genomic_DNA"/>
</dbReference>
<proteinExistence type="predicted"/>
<evidence type="ECO:0000313" key="1">
    <source>
        <dbReference type="EMBL" id="MEN3069118.1"/>
    </source>
</evidence>
<reference evidence="1 2" key="1">
    <citation type="journal article" date="2018" name="Int. J. Syst. Evol. Microbiol.">
        <title>Uliginosibacterium sediminicola sp. nov., isolated from freshwater sediment.</title>
        <authorList>
            <person name="Hwang W.M."/>
            <person name="Kim S.M."/>
            <person name="Kang K."/>
            <person name="Ahn T.Y."/>
        </authorList>
    </citation>
    <scope>NUCLEOTIDE SEQUENCE [LARGE SCALE GENOMIC DNA]</scope>
    <source>
        <strain evidence="1 2">M1-21</strain>
    </source>
</reference>
<accession>A0ABU9YZJ5</accession>
<name>A0ABU9YZJ5_9RHOO</name>
<comment type="caution">
    <text evidence="1">The sequence shown here is derived from an EMBL/GenBank/DDBJ whole genome shotgun (WGS) entry which is preliminary data.</text>
</comment>
<dbReference type="Proteomes" id="UP001410394">
    <property type="component" value="Unassembled WGS sequence"/>
</dbReference>
<dbReference type="RefSeq" id="WP_345919885.1">
    <property type="nucleotide sequence ID" value="NZ_JBDIVE010000005.1"/>
</dbReference>
<evidence type="ECO:0000313" key="2">
    <source>
        <dbReference type="Proteomes" id="UP001410394"/>
    </source>
</evidence>
<protein>
    <submittedName>
        <fullName evidence="1">Uncharacterized protein</fullName>
    </submittedName>
</protein>
<organism evidence="1 2">
    <name type="scientific">Uliginosibacterium sediminicola</name>
    <dbReference type="NCBI Taxonomy" id="2024550"/>
    <lineage>
        <taxon>Bacteria</taxon>
        <taxon>Pseudomonadati</taxon>
        <taxon>Pseudomonadota</taxon>
        <taxon>Betaproteobacteria</taxon>
        <taxon>Rhodocyclales</taxon>
        <taxon>Zoogloeaceae</taxon>
        <taxon>Uliginosibacterium</taxon>
    </lineage>
</organism>